<gene>
    <name evidence="2" type="ORF">BN2475_90087</name>
</gene>
<accession>A0A1N7RN87</accession>
<reference evidence="2 3" key="1">
    <citation type="submission" date="2016-12" db="EMBL/GenBank/DDBJ databases">
        <authorList>
            <person name="Song W.-J."/>
            <person name="Kurnit D.M."/>
        </authorList>
    </citation>
    <scope>NUCLEOTIDE SEQUENCE [LARGE SCALE GENOMIC DNA]</scope>
    <source>
        <strain evidence="2 3">STM7296</strain>
    </source>
</reference>
<dbReference type="EMBL" id="CYGX02000009">
    <property type="protein sequence ID" value="SIT36566.1"/>
    <property type="molecule type" value="Genomic_DNA"/>
</dbReference>
<keyword evidence="3" id="KW-1185">Reference proteome</keyword>
<organism evidence="2 3">
    <name type="scientific">Paraburkholderia ribeironis</name>
    <dbReference type="NCBI Taxonomy" id="1247936"/>
    <lineage>
        <taxon>Bacteria</taxon>
        <taxon>Pseudomonadati</taxon>
        <taxon>Pseudomonadota</taxon>
        <taxon>Betaproteobacteria</taxon>
        <taxon>Burkholderiales</taxon>
        <taxon>Burkholderiaceae</taxon>
        <taxon>Paraburkholderia</taxon>
    </lineage>
</organism>
<protein>
    <submittedName>
        <fullName evidence="2">Uncharacterized protein</fullName>
    </submittedName>
</protein>
<dbReference type="AlphaFoldDB" id="A0A1N7RN87"/>
<proteinExistence type="predicted"/>
<feature type="region of interest" description="Disordered" evidence="1">
    <location>
        <begin position="1"/>
        <end position="20"/>
    </location>
</feature>
<dbReference type="Proteomes" id="UP000187012">
    <property type="component" value="Unassembled WGS sequence"/>
</dbReference>
<evidence type="ECO:0000256" key="1">
    <source>
        <dbReference type="SAM" id="MobiDB-lite"/>
    </source>
</evidence>
<evidence type="ECO:0000313" key="3">
    <source>
        <dbReference type="Proteomes" id="UP000187012"/>
    </source>
</evidence>
<sequence>MSTQWREAGEHSRLGPELGGEEGAVALAIETVEQRWFNSTSELIAERNRLLSRLRLVSHGRKLASGNLPSE</sequence>
<name>A0A1N7RN87_9BURK</name>
<evidence type="ECO:0000313" key="2">
    <source>
        <dbReference type="EMBL" id="SIT36566.1"/>
    </source>
</evidence>
<dbReference type="STRING" id="1247936.BN2475_90087"/>